<dbReference type="PANTHER" id="PTHR40606:SF1">
    <property type="entry name" value="UPF0339 PROTEIN YEGP"/>
    <property type="match status" value="1"/>
</dbReference>
<dbReference type="InterPro" id="IPR036913">
    <property type="entry name" value="YegP-like_sf"/>
</dbReference>
<accession>A0A4U6CXM5</accession>
<dbReference type="RefSeq" id="WP_137342589.1">
    <property type="nucleotide sequence ID" value="NZ_BSQH01000015.1"/>
</dbReference>
<dbReference type="PANTHER" id="PTHR40606">
    <property type="match status" value="1"/>
</dbReference>
<dbReference type="InterPro" id="IPR010879">
    <property type="entry name" value="DUF1508"/>
</dbReference>
<dbReference type="Pfam" id="PF07411">
    <property type="entry name" value="DUF1508"/>
    <property type="match status" value="2"/>
</dbReference>
<reference evidence="2 3" key="1">
    <citation type="submission" date="2019-05" db="EMBL/GenBank/DDBJ databases">
        <title>Dyadobacter AR-3-8 sp. nov., isolated from arctic soil.</title>
        <authorList>
            <person name="Chaudhary D.K."/>
        </authorList>
    </citation>
    <scope>NUCLEOTIDE SEQUENCE [LARGE SCALE GENOMIC DNA]</scope>
    <source>
        <strain evidence="2 3">AR-3-8</strain>
    </source>
</reference>
<feature type="domain" description="DUF1508" evidence="1">
    <location>
        <begin position="66"/>
        <end position="108"/>
    </location>
</feature>
<dbReference type="EMBL" id="SZVO01000012">
    <property type="protein sequence ID" value="TKT89452.1"/>
    <property type="molecule type" value="Genomic_DNA"/>
</dbReference>
<comment type="caution">
    <text evidence="2">The sequence shown here is derived from an EMBL/GenBank/DDBJ whole genome shotgun (WGS) entry which is preliminary data.</text>
</comment>
<evidence type="ECO:0000313" key="3">
    <source>
        <dbReference type="Proteomes" id="UP000304900"/>
    </source>
</evidence>
<feature type="domain" description="DUF1508" evidence="1">
    <location>
        <begin position="11"/>
        <end position="58"/>
    </location>
</feature>
<protein>
    <submittedName>
        <fullName evidence="2">DUF1508 domain-containing protein</fullName>
    </submittedName>
</protein>
<dbReference type="Proteomes" id="UP000304900">
    <property type="component" value="Unassembled WGS sequence"/>
</dbReference>
<dbReference type="OrthoDB" id="9802792at2"/>
<dbReference type="Gene3D" id="2.30.29.80">
    <property type="match status" value="1"/>
</dbReference>
<keyword evidence="3" id="KW-1185">Reference proteome</keyword>
<name>A0A4U6CXM5_9BACT</name>
<evidence type="ECO:0000259" key="1">
    <source>
        <dbReference type="Pfam" id="PF07411"/>
    </source>
</evidence>
<organism evidence="2 3">
    <name type="scientific">Dyadobacter frigoris</name>
    <dbReference type="NCBI Taxonomy" id="2576211"/>
    <lineage>
        <taxon>Bacteria</taxon>
        <taxon>Pseudomonadati</taxon>
        <taxon>Bacteroidota</taxon>
        <taxon>Cytophagia</taxon>
        <taxon>Cytophagales</taxon>
        <taxon>Spirosomataceae</taxon>
        <taxon>Dyadobacter</taxon>
    </lineage>
</organism>
<dbReference type="AlphaFoldDB" id="A0A4U6CXM5"/>
<dbReference type="InterPro" id="IPR051141">
    <property type="entry name" value="UPF0339_domain"/>
</dbReference>
<proteinExistence type="predicted"/>
<dbReference type="SUPFAM" id="SSF160113">
    <property type="entry name" value="YegP-like"/>
    <property type="match status" value="2"/>
</dbReference>
<sequence>MANFQVFKSSTKNQYYYLLKATGNSQLILSCEGFTSKQNCLDAIKYIRERAADDEFYERTSSYLNYIFVVKAADGTVIGKGEHYTIESARENSIEMIKSGSEKAVVQDFC</sequence>
<evidence type="ECO:0000313" key="2">
    <source>
        <dbReference type="EMBL" id="TKT89452.1"/>
    </source>
</evidence>
<gene>
    <name evidence="2" type="ORF">FDK13_24210</name>
</gene>